<dbReference type="InterPro" id="IPR052935">
    <property type="entry name" value="Mg2+_PAP"/>
</dbReference>
<comment type="caution">
    <text evidence="2">The sequence shown here is derived from an EMBL/GenBank/DDBJ whole genome shotgun (WGS) entry which is preliminary data.</text>
</comment>
<dbReference type="AlphaFoldDB" id="A0A444W831"/>
<accession>A0A444W831</accession>
<organism evidence="2 3">
    <name type="scientific">Flavobacterium beibuense</name>
    <dbReference type="NCBI Taxonomy" id="657326"/>
    <lineage>
        <taxon>Bacteria</taxon>
        <taxon>Pseudomonadati</taxon>
        <taxon>Bacteroidota</taxon>
        <taxon>Flavobacteriia</taxon>
        <taxon>Flavobacteriales</taxon>
        <taxon>Flavobacteriaceae</taxon>
        <taxon>Flavobacterium</taxon>
    </lineage>
</organism>
<dbReference type="PANTHER" id="PTHR28208">
    <property type="entry name" value="PHOSPHATIDATE PHOSPHATASE APP1"/>
    <property type="match status" value="1"/>
</dbReference>
<dbReference type="EMBL" id="JUIW01000008">
    <property type="protein sequence ID" value="RYJ42014.1"/>
    <property type="molecule type" value="Genomic_DNA"/>
</dbReference>
<dbReference type="Proteomes" id="UP000289775">
    <property type="component" value="Unassembled WGS sequence"/>
</dbReference>
<dbReference type="InterPro" id="IPR019236">
    <property type="entry name" value="APP1_cat"/>
</dbReference>
<feature type="domain" description="Phosphatidate phosphatase APP1 catalytic" evidence="1">
    <location>
        <begin position="121"/>
        <end position="279"/>
    </location>
</feature>
<name>A0A444W831_9FLAO</name>
<evidence type="ECO:0000313" key="2">
    <source>
        <dbReference type="EMBL" id="RYJ42014.1"/>
    </source>
</evidence>
<dbReference type="RefSeq" id="WP_129751524.1">
    <property type="nucleotide sequence ID" value="NZ_JUIW01000008.1"/>
</dbReference>
<evidence type="ECO:0000259" key="1">
    <source>
        <dbReference type="Pfam" id="PF09949"/>
    </source>
</evidence>
<dbReference type="GO" id="GO:0008195">
    <property type="term" value="F:phosphatidate phosphatase activity"/>
    <property type="evidence" value="ECO:0007669"/>
    <property type="project" value="InterPro"/>
</dbReference>
<evidence type="ECO:0000313" key="3">
    <source>
        <dbReference type="Proteomes" id="UP000289775"/>
    </source>
</evidence>
<proteinExistence type="predicted"/>
<keyword evidence="3" id="KW-1185">Reference proteome</keyword>
<sequence length="322" mass="37763">MKPILRLYRGYANEGELIVFGHVFKPSSANNYEFEKKRFKNARSIIKMFRVKTIPNTDVYLEHNGRKIHTKALDDGYFKFCIPLQEQTGYGWTDYYVSTRYNGEEIKEKGTFIRPYEGNLGFISDIDDTFLISHTRNMFKKLYILLWKNINDRKIFEGVVPHYQALSTAGRNNKGEKNAFFYVSSSEWNLYKFIVKFTEIHELPRGVLLLKDIKTSLMDFFVTGRGNHGHKFDKIKHILEFYPHLQYTLLGDDSQHDPYLYENVCKIFPVTVKAVYIRQTSSHKKEKTIKVLKNIESFGIATCYFKDSHEAIEHSKSIGLIQ</sequence>
<gene>
    <name evidence="2" type="ORF">NU09_2418</name>
</gene>
<protein>
    <submittedName>
        <fullName evidence="2">DUF2183 domain containing protein</fullName>
    </submittedName>
</protein>
<dbReference type="OrthoDB" id="9789875at2"/>
<dbReference type="Pfam" id="PF09949">
    <property type="entry name" value="APP1_cat"/>
    <property type="match status" value="1"/>
</dbReference>
<reference evidence="2 3" key="1">
    <citation type="submission" date="2014-12" db="EMBL/GenBank/DDBJ databases">
        <title>Genome sequence of Flavobacterium beibuense RSKm HC5.</title>
        <authorList>
            <person name="Kim J.F."/>
            <person name="Song J.Y."/>
            <person name="Kwak M.-J."/>
            <person name="Lee S.-W."/>
        </authorList>
    </citation>
    <scope>NUCLEOTIDE SEQUENCE [LARGE SCALE GENOMIC DNA]</scope>
    <source>
        <strain evidence="2 3">RSKm HC5</strain>
    </source>
</reference>
<dbReference type="PANTHER" id="PTHR28208:SF3">
    <property type="entry name" value="PHOSPHATIDATE PHOSPHATASE APP1"/>
    <property type="match status" value="1"/>
</dbReference>